<sequence length="47" mass="4934">MVVAVVVVAIGRTAILWIIDPATATESSSSTPSSVPFKKKGCEYLLP</sequence>
<proteinExistence type="predicted"/>
<dbReference type="Proteomes" id="UP000003781">
    <property type="component" value="Unassembled WGS sequence"/>
</dbReference>
<evidence type="ECO:0000313" key="1">
    <source>
        <dbReference type="EMBL" id="EAZ89366.1"/>
    </source>
</evidence>
<organism evidence="1 2">
    <name type="scientific">Crocosphaera chwakensis CCY0110</name>
    <dbReference type="NCBI Taxonomy" id="391612"/>
    <lineage>
        <taxon>Bacteria</taxon>
        <taxon>Bacillati</taxon>
        <taxon>Cyanobacteriota</taxon>
        <taxon>Cyanophyceae</taxon>
        <taxon>Oscillatoriophycideae</taxon>
        <taxon>Chroococcales</taxon>
        <taxon>Aphanothecaceae</taxon>
        <taxon>Crocosphaera</taxon>
        <taxon>Crocosphaera chwakensis</taxon>
    </lineage>
</organism>
<dbReference type="EMBL" id="AAXW01000046">
    <property type="protein sequence ID" value="EAZ89366.1"/>
    <property type="molecule type" value="Genomic_DNA"/>
</dbReference>
<dbReference type="AlphaFoldDB" id="A3IVY0"/>
<keyword evidence="2" id="KW-1185">Reference proteome</keyword>
<accession>A3IVY0</accession>
<name>A3IVY0_9CHRO</name>
<protein>
    <submittedName>
        <fullName evidence="1">Uncharacterized protein</fullName>
    </submittedName>
</protein>
<reference evidence="1 2" key="1">
    <citation type="submission" date="2007-03" db="EMBL/GenBank/DDBJ databases">
        <authorList>
            <person name="Stal L."/>
            <person name="Ferriera S."/>
            <person name="Johnson J."/>
            <person name="Kravitz S."/>
            <person name="Beeson K."/>
            <person name="Sutton G."/>
            <person name="Rogers Y.-H."/>
            <person name="Friedman R."/>
            <person name="Frazier M."/>
            <person name="Venter J.C."/>
        </authorList>
    </citation>
    <scope>NUCLEOTIDE SEQUENCE [LARGE SCALE GENOMIC DNA]</scope>
    <source>
        <strain evidence="1 2">CCY0110</strain>
    </source>
</reference>
<evidence type="ECO:0000313" key="2">
    <source>
        <dbReference type="Proteomes" id="UP000003781"/>
    </source>
</evidence>
<gene>
    <name evidence="1" type="ORF">CY0110_30835</name>
</gene>
<comment type="caution">
    <text evidence="1">The sequence shown here is derived from an EMBL/GenBank/DDBJ whole genome shotgun (WGS) entry which is preliminary data.</text>
</comment>